<evidence type="ECO:0000256" key="1">
    <source>
        <dbReference type="SAM" id="Phobius"/>
    </source>
</evidence>
<evidence type="ECO:0000313" key="2">
    <source>
        <dbReference type="EMBL" id="JAD49713.1"/>
    </source>
</evidence>
<keyword evidence="1" id="KW-0812">Transmembrane</keyword>
<proteinExistence type="predicted"/>
<accession>A0A0A9AIN3</accession>
<reference evidence="2" key="2">
    <citation type="journal article" date="2015" name="Data Brief">
        <title>Shoot transcriptome of the giant reed, Arundo donax.</title>
        <authorList>
            <person name="Barrero R.A."/>
            <person name="Guerrero F.D."/>
            <person name="Moolhuijzen P."/>
            <person name="Goolsby J.A."/>
            <person name="Tidwell J."/>
            <person name="Bellgard S.E."/>
            <person name="Bellgard M.I."/>
        </authorList>
    </citation>
    <scope>NUCLEOTIDE SEQUENCE</scope>
    <source>
        <tissue evidence="2">Shoot tissue taken approximately 20 cm above the soil surface</tissue>
    </source>
</reference>
<name>A0A0A9AIN3_ARUDO</name>
<dbReference type="EMBL" id="GBRH01248182">
    <property type="protein sequence ID" value="JAD49713.1"/>
    <property type="molecule type" value="Transcribed_RNA"/>
</dbReference>
<sequence>MEESRGVHKPREVAMATAELPLSFSLSLYLSAPIYLHMSKAKATK</sequence>
<protein>
    <submittedName>
        <fullName evidence="2">Uncharacterized protein</fullName>
    </submittedName>
</protein>
<organism evidence="2">
    <name type="scientific">Arundo donax</name>
    <name type="common">Giant reed</name>
    <name type="synonym">Donax arundinaceus</name>
    <dbReference type="NCBI Taxonomy" id="35708"/>
    <lineage>
        <taxon>Eukaryota</taxon>
        <taxon>Viridiplantae</taxon>
        <taxon>Streptophyta</taxon>
        <taxon>Embryophyta</taxon>
        <taxon>Tracheophyta</taxon>
        <taxon>Spermatophyta</taxon>
        <taxon>Magnoliopsida</taxon>
        <taxon>Liliopsida</taxon>
        <taxon>Poales</taxon>
        <taxon>Poaceae</taxon>
        <taxon>PACMAD clade</taxon>
        <taxon>Arundinoideae</taxon>
        <taxon>Arundineae</taxon>
        <taxon>Arundo</taxon>
    </lineage>
</organism>
<dbReference type="AlphaFoldDB" id="A0A0A9AIN3"/>
<keyword evidence="1" id="KW-0472">Membrane</keyword>
<keyword evidence="1" id="KW-1133">Transmembrane helix</keyword>
<reference evidence="2" key="1">
    <citation type="submission" date="2014-09" db="EMBL/GenBank/DDBJ databases">
        <authorList>
            <person name="Magalhaes I.L.F."/>
            <person name="Oliveira U."/>
            <person name="Santos F.R."/>
            <person name="Vidigal T.H.D.A."/>
            <person name="Brescovit A.D."/>
            <person name="Santos A.J."/>
        </authorList>
    </citation>
    <scope>NUCLEOTIDE SEQUENCE</scope>
    <source>
        <tissue evidence="2">Shoot tissue taken approximately 20 cm above the soil surface</tissue>
    </source>
</reference>
<feature type="transmembrane region" description="Helical" evidence="1">
    <location>
        <begin position="20"/>
        <end position="38"/>
    </location>
</feature>